<evidence type="ECO:0000256" key="1">
    <source>
        <dbReference type="SAM" id="MobiDB-lite"/>
    </source>
</evidence>
<feature type="compositionally biased region" description="Basic and acidic residues" evidence="1">
    <location>
        <begin position="30"/>
        <end position="61"/>
    </location>
</feature>
<sequence>MIFITGGLIVNSPHSKQRDSVNKIFGDPLAEGRVEDPEPRSPEEAAEHDRWLRDNVPPHHD</sequence>
<gene>
    <name evidence="2" type="ORF">RMCT_1578</name>
</gene>
<name>A0A100XDV8_MYCTH</name>
<reference evidence="2 3" key="1">
    <citation type="journal article" date="2016" name="Genome Announc.">
        <title>Draft Genome Sequences of Five Rapidly Growing Mycobacterium Species, M. thermoresistibile, M. fortuitum subsp. acetamidolyticum, M. canariasense, M. brisbanense, and M. novocastrense.</title>
        <authorList>
            <person name="Katahira K."/>
            <person name="Ogura Y."/>
            <person name="Gotoh Y."/>
            <person name="Hayashi T."/>
        </authorList>
    </citation>
    <scope>NUCLEOTIDE SEQUENCE [LARGE SCALE GENOMIC DNA]</scope>
    <source>
        <strain evidence="2 3">JCM6362</strain>
    </source>
</reference>
<dbReference type="RefSeq" id="WP_081475487.1">
    <property type="nucleotide sequence ID" value="NZ_BCTB01000009.1"/>
</dbReference>
<reference evidence="3" key="2">
    <citation type="submission" date="2016-02" db="EMBL/GenBank/DDBJ databases">
        <title>Draft genome sequence of five rapidly growing Mycobacterium species.</title>
        <authorList>
            <person name="Katahira K."/>
            <person name="Gotou Y."/>
            <person name="Iida K."/>
            <person name="Ogura Y."/>
            <person name="Hayashi T."/>
        </authorList>
    </citation>
    <scope>NUCLEOTIDE SEQUENCE [LARGE SCALE GENOMIC DNA]</scope>
    <source>
        <strain evidence="3">JCM6362</strain>
    </source>
</reference>
<dbReference type="AlphaFoldDB" id="A0A100XDV8"/>
<dbReference type="Proteomes" id="UP000069654">
    <property type="component" value="Unassembled WGS sequence"/>
</dbReference>
<comment type="caution">
    <text evidence="2">The sequence shown here is derived from an EMBL/GenBank/DDBJ whole genome shotgun (WGS) entry which is preliminary data.</text>
</comment>
<organism evidence="2 3">
    <name type="scientific">Mycolicibacterium thermoresistibile</name>
    <name type="common">Mycobacterium thermoresistibile</name>
    <dbReference type="NCBI Taxonomy" id="1797"/>
    <lineage>
        <taxon>Bacteria</taxon>
        <taxon>Bacillati</taxon>
        <taxon>Actinomycetota</taxon>
        <taxon>Actinomycetes</taxon>
        <taxon>Mycobacteriales</taxon>
        <taxon>Mycobacteriaceae</taxon>
        <taxon>Mycolicibacterium</taxon>
    </lineage>
</organism>
<dbReference type="OrthoDB" id="3700244at2"/>
<evidence type="ECO:0000313" key="2">
    <source>
        <dbReference type="EMBL" id="GAT14608.1"/>
    </source>
</evidence>
<dbReference type="EMBL" id="BCTB01000009">
    <property type="protein sequence ID" value="GAT14608.1"/>
    <property type="molecule type" value="Genomic_DNA"/>
</dbReference>
<feature type="region of interest" description="Disordered" evidence="1">
    <location>
        <begin position="11"/>
        <end position="61"/>
    </location>
</feature>
<proteinExistence type="predicted"/>
<accession>A0A100XDV8</accession>
<protein>
    <submittedName>
        <fullName evidence="2">Uncharacterized protein</fullName>
    </submittedName>
</protein>
<evidence type="ECO:0000313" key="3">
    <source>
        <dbReference type="Proteomes" id="UP000069654"/>
    </source>
</evidence>